<dbReference type="GO" id="GO:0051539">
    <property type="term" value="F:4 iron, 4 sulfur cluster binding"/>
    <property type="evidence" value="ECO:0007669"/>
    <property type="project" value="UniProtKB-KW"/>
</dbReference>
<feature type="domain" description="4Fe-4S ferredoxin-type" evidence="5">
    <location>
        <begin position="31"/>
        <end position="61"/>
    </location>
</feature>
<sequence length="71" mass="7707">MPIERIHGCTGCENCVKACPTDVLRMDPDTGLAFIAHQEACQICHLCRLACPVDAITLTPDKSILPLVSWA</sequence>
<dbReference type="InterPro" id="IPR050572">
    <property type="entry name" value="Fe-S_Ferredoxin"/>
</dbReference>
<keyword evidence="1" id="KW-0004">4Fe-4S</keyword>
<protein>
    <submittedName>
        <fullName evidence="6">4Fe-4S dicluster domain-containing protein</fullName>
    </submittedName>
</protein>
<keyword evidence="3" id="KW-0408">Iron</keyword>
<evidence type="ECO:0000256" key="3">
    <source>
        <dbReference type="ARBA" id="ARBA00023004"/>
    </source>
</evidence>
<keyword evidence="4" id="KW-0411">Iron-sulfur</keyword>
<dbReference type="EMBL" id="FZOY01000001">
    <property type="protein sequence ID" value="SNS16689.1"/>
    <property type="molecule type" value="Genomic_DNA"/>
</dbReference>
<keyword evidence="2" id="KW-0479">Metal-binding</keyword>
<proteinExistence type="predicted"/>
<evidence type="ECO:0000256" key="4">
    <source>
        <dbReference type="ARBA" id="ARBA00023014"/>
    </source>
</evidence>
<evidence type="ECO:0000256" key="1">
    <source>
        <dbReference type="ARBA" id="ARBA00022485"/>
    </source>
</evidence>
<evidence type="ECO:0000313" key="6">
    <source>
        <dbReference type="EMBL" id="SNS16689.1"/>
    </source>
</evidence>
<dbReference type="SUPFAM" id="SSF54862">
    <property type="entry name" value="4Fe-4S ferredoxins"/>
    <property type="match status" value="1"/>
</dbReference>
<dbReference type="PANTHER" id="PTHR43687">
    <property type="entry name" value="ADENYLYLSULFATE REDUCTASE, BETA SUBUNIT"/>
    <property type="match status" value="1"/>
</dbReference>
<dbReference type="Proteomes" id="UP000198426">
    <property type="component" value="Unassembled WGS sequence"/>
</dbReference>
<dbReference type="RefSeq" id="WP_089230652.1">
    <property type="nucleotide sequence ID" value="NZ_FZOY01000001.1"/>
</dbReference>
<evidence type="ECO:0000259" key="5">
    <source>
        <dbReference type="PROSITE" id="PS51379"/>
    </source>
</evidence>
<dbReference type="Pfam" id="PF12838">
    <property type="entry name" value="Fer4_7"/>
    <property type="match status" value="1"/>
</dbReference>
<dbReference type="AlphaFoldDB" id="A0A239C9Q7"/>
<organism evidence="6 7">
    <name type="scientific">Tropicimonas sediminicola</name>
    <dbReference type="NCBI Taxonomy" id="1031541"/>
    <lineage>
        <taxon>Bacteria</taxon>
        <taxon>Pseudomonadati</taxon>
        <taxon>Pseudomonadota</taxon>
        <taxon>Alphaproteobacteria</taxon>
        <taxon>Rhodobacterales</taxon>
        <taxon>Roseobacteraceae</taxon>
        <taxon>Tropicimonas</taxon>
    </lineage>
</organism>
<gene>
    <name evidence="6" type="ORF">SAMN05421757_101159</name>
</gene>
<feature type="domain" description="4Fe-4S ferredoxin-type" evidence="5">
    <location>
        <begin position="1"/>
        <end position="29"/>
    </location>
</feature>
<name>A0A239C9Q7_9RHOB</name>
<dbReference type="OrthoDB" id="9800445at2"/>
<evidence type="ECO:0000313" key="7">
    <source>
        <dbReference type="Proteomes" id="UP000198426"/>
    </source>
</evidence>
<dbReference type="PROSITE" id="PS00198">
    <property type="entry name" value="4FE4S_FER_1"/>
    <property type="match status" value="2"/>
</dbReference>
<dbReference type="PROSITE" id="PS51379">
    <property type="entry name" value="4FE4S_FER_2"/>
    <property type="match status" value="2"/>
</dbReference>
<evidence type="ECO:0000256" key="2">
    <source>
        <dbReference type="ARBA" id="ARBA00022723"/>
    </source>
</evidence>
<reference evidence="6 7" key="1">
    <citation type="submission" date="2017-06" db="EMBL/GenBank/DDBJ databases">
        <authorList>
            <person name="Kim H.J."/>
            <person name="Triplett B.A."/>
        </authorList>
    </citation>
    <scope>NUCLEOTIDE SEQUENCE [LARGE SCALE GENOMIC DNA]</scope>
    <source>
        <strain evidence="6 7">DSM 29339</strain>
    </source>
</reference>
<dbReference type="InterPro" id="IPR017896">
    <property type="entry name" value="4Fe4S_Fe-S-bd"/>
</dbReference>
<dbReference type="GO" id="GO:0046872">
    <property type="term" value="F:metal ion binding"/>
    <property type="evidence" value="ECO:0007669"/>
    <property type="project" value="UniProtKB-KW"/>
</dbReference>
<dbReference type="PANTHER" id="PTHR43687:SF1">
    <property type="entry name" value="FERREDOXIN III"/>
    <property type="match status" value="1"/>
</dbReference>
<accession>A0A239C9Q7</accession>
<keyword evidence="7" id="KW-1185">Reference proteome</keyword>
<dbReference type="InterPro" id="IPR017900">
    <property type="entry name" value="4Fe4S_Fe_S_CS"/>
</dbReference>
<dbReference type="Gene3D" id="3.30.70.20">
    <property type="match status" value="1"/>
</dbReference>